<dbReference type="Proteomes" id="UP000076532">
    <property type="component" value="Unassembled WGS sequence"/>
</dbReference>
<sequence>MLVAIGETLALINIDLPLSHGMSPVTGHLCQPVASQLVAVQCKSDVLSLKINSFFSAHGGAGCYHAKCLAVRSSFSLRNVKAHERGRNATLARNSLASTAIRELVIYNVVDSEEFPQQGEFFQIFYRLITLALQQTCYLKTLNILLPLNREWCYILDDVFLPNLLDLSLIAKNTSDLASFLNRHPEINRLQLLCQAHDCYLHMPALFSFTGLYSMVPNIAASSPFINQLGITWEDATDEEYDDTLKSLALSPLVISKLTVWHTGTARRNRGLVCPYNRMVPVYGRIMYGLYGASKTRQRIRAKFSQAAAGTATIRPMIPQELKSLADVLPTLKNLRALDCKRFRSTDGLTSLELGIVKAWGKACKTANNHWRKMMGLMGFWLPEGDFEEAQFQELAGLILADVGVER</sequence>
<evidence type="ECO:0000313" key="2">
    <source>
        <dbReference type="Proteomes" id="UP000076532"/>
    </source>
</evidence>
<organism evidence="1 2">
    <name type="scientific">Athelia psychrophila</name>
    <dbReference type="NCBI Taxonomy" id="1759441"/>
    <lineage>
        <taxon>Eukaryota</taxon>
        <taxon>Fungi</taxon>
        <taxon>Dikarya</taxon>
        <taxon>Basidiomycota</taxon>
        <taxon>Agaricomycotina</taxon>
        <taxon>Agaricomycetes</taxon>
        <taxon>Agaricomycetidae</taxon>
        <taxon>Atheliales</taxon>
        <taxon>Atheliaceae</taxon>
        <taxon>Athelia</taxon>
    </lineage>
</organism>
<gene>
    <name evidence="1" type="ORF">FIBSPDRAFT_925726</name>
</gene>
<reference evidence="1 2" key="1">
    <citation type="journal article" date="2016" name="Mol. Biol. Evol.">
        <title>Comparative Genomics of Early-Diverging Mushroom-Forming Fungi Provides Insights into the Origins of Lignocellulose Decay Capabilities.</title>
        <authorList>
            <person name="Nagy L.G."/>
            <person name="Riley R."/>
            <person name="Tritt A."/>
            <person name="Adam C."/>
            <person name="Daum C."/>
            <person name="Floudas D."/>
            <person name="Sun H."/>
            <person name="Yadav J.S."/>
            <person name="Pangilinan J."/>
            <person name="Larsson K.H."/>
            <person name="Matsuura K."/>
            <person name="Barry K."/>
            <person name="Labutti K."/>
            <person name="Kuo R."/>
            <person name="Ohm R.A."/>
            <person name="Bhattacharya S.S."/>
            <person name="Shirouzu T."/>
            <person name="Yoshinaga Y."/>
            <person name="Martin F.M."/>
            <person name="Grigoriev I.V."/>
            <person name="Hibbett D.S."/>
        </authorList>
    </citation>
    <scope>NUCLEOTIDE SEQUENCE [LARGE SCALE GENOMIC DNA]</scope>
    <source>
        <strain evidence="1 2">CBS 109695</strain>
    </source>
</reference>
<name>A0A166U9R1_9AGAM</name>
<dbReference type="EMBL" id="KV417489">
    <property type="protein sequence ID" value="KZP31472.1"/>
    <property type="molecule type" value="Genomic_DNA"/>
</dbReference>
<protein>
    <submittedName>
        <fullName evidence="1">Uncharacterized protein</fullName>
    </submittedName>
</protein>
<accession>A0A166U9R1</accession>
<keyword evidence="2" id="KW-1185">Reference proteome</keyword>
<proteinExistence type="predicted"/>
<evidence type="ECO:0000313" key="1">
    <source>
        <dbReference type="EMBL" id="KZP31472.1"/>
    </source>
</evidence>
<dbReference type="AlphaFoldDB" id="A0A166U9R1"/>